<keyword evidence="1" id="KW-0472">Membrane</keyword>
<keyword evidence="3" id="KW-1185">Reference proteome</keyword>
<reference evidence="3" key="1">
    <citation type="journal article" date="2017" name="Nat. Ecol. Evol.">
        <title>Genome expansion and lineage-specific genetic innovations in the forest pathogenic fungi Armillaria.</title>
        <authorList>
            <person name="Sipos G."/>
            <person name="Prasanna A.N."/>
            <person name="Walter M.C."/>
            <person name="O'Connor E."/>
            <person name="Balint B."/>
            <person name="Krizsan K."/>
            <person name="Kiss B."/>
            <person name="Hess J."/>
            <person name="Varga T."/>
            <person name="Slot J."/>
            <person name="Riley R."/>
            <person name="Boka B."/>
            <person name="Rigling D."/>
            <person name="Barry K."/>
            <person name="Lee J."/>
            <person name="Mihaltcheva S."/>
            <person name="LaButti K."/>
            <person name="Lipzen A."/>
            <person name="Waldron R."/>
            <person name="Moloney N.M."/>
            <person name="Sperisen C."/>
            <person name="Kredics L."/>
            <person name="Vagvoelgyi C."/>
            <person name="Patrignani A."/>
            <person name="Fitzpatrick D."/>
            <person name="Nagy I."/>
            <person name="Doyle S."/>
            <person name="Anderson J.B."/>
            <person name="Grigoriev I.V."/>
            <person name="Gueldener U."/>
            <person name="Muensterkoetter M."/>
            <person name="Nagy L.G."/>
        </authorList>
    </citation>
    <scope>NUCLEOTIDE SEQUENCE [LARGE SCALE GENOMIC DNA]</scope>
    <source>
        <strain evidence="3">28-4</strain>
    </source>
</reference>
<dbReference type="EMBL" id="KZ293520">
    <property type="protein sequence ID" value="PBK58886.1"/>
    <property type="molecule type" value="Genomic_DNA"/>
</dbReference>
<dbReference type="Proteomes" id="UP000218334">
    <property type="component" value="Unassembled WGS sequence"/>
</dbReference>
<keyword evidence="1" id="KW-0812">Transmembrane</keyword>
<protein>
    <submittedName>
        <fullName evidence="2">Uncharacterized protein</fullName>
    </submittedName>
</protein>
<feature type="transmembrane region" description="Helical" evidence="1">
    <location>
        <begin position="55"/>
        <end position="77"/>
    </location>
</feature>
<name>A0A2H3B776_9AGAR</name>
<proteinExistence type="predicted"/>
<feature type="transmembrane region" description="Helical" evidence="1">
    <location>
        <begin position="20"/>
        <end position="48"/>
    </location>
</feature>
<accession>A0A2H3B776</accession>
<evidence type="ECO:0000313" key="3">
    <source>
        <dbReference type="Proteomes" id="UP000218334"/>
    </source>
</evidence>
<keyword evidence="1" id="KW-1133">Transmembrane helix</keyword>
<sequence>MAPLPHLSGSGWCVLSPSVLYPLTLLACIALIVLLHGWPSLFTVVCVYHHRSWQLFFPFPFVVTLGYAVQCIFRRLLCLCIVFCSKSLRYSHETC</sequence>
<organism evidence="2 3">
    <name type="scientific">Armillaria solidipes</name>
    <dbReference type="NCBI Taxonomy" id="1076256"/>
    <lineage>
        <taxon>Eukaryota</taxon>
        <taxon>Fungi</taxon>
        <taxon>Dikarya</taxon>
        <taxon>Basidiomycota</taxon>
        <taxon>Agaricomycotina</taxon>
        <taxon>Agaricomycetes</taxon>
        <taxon>Agaricomycetidae</taxon>
        <taxon>Agaricales</taxon>
        <taxon>Marasmiineae</taxon>
        <taxon>Physalacriaceae</taxon>
        <taxon>Armillaria</taxon>
    </lineage>
</organism>
<evidence type="ECO:0000256" key="1">
    <source>
        <dbReference type="SAM" id="Phobius"/>
    </source>
</evidence>
<gene>
    <name evidence="2" type="ORF">ARMSODRAFT_967330</name>
</gene>
<evidence type="ECO:0000313" key="2">
    <source>
        <dbReference type="EMBL" id="PBK58886.1"/>
    </source>
</evidence>
<dbReference type="AlphaFoldDB" id="A0A2H3B776"/>